<dbReference type="RefSeq" id="XP_033454997.1">
    <property type="nucleotide sequence ID" value="XM_033606082.1"/>
</dbReference>
<evidence type="ECO:0008006" key="4">
    <source>
        <dbReference type="Google" id="ProtNLM"/>
    </source>
</evidence>
<reference evidence="3" key="2">
    <citation type="submission" date="2020-04" db="EMBL/GenBank/DDBJ databases">
        <authorList>
            <consortium name="NCBI Genome Project"/>
        </authorList>
    </citation>
    <scope>NUCLEOTIDE SEQUENCE</scope>
    <source>
        <strain evidence="3">CBS 342.82</strain>
    </source>
</reference>
<reference evidence="3" key="1">
    <citation type="submission" date="2020-01" db="EMBL/GenBank/DDBJ databases">
        <authorList>
            <consortium name="DOE Joint Genome Institute"/>
            <person name="Haridas S."/>
            <person name="Albert R."/>
            <person name="Binder M."/>
            <person name="Bloem J."/>
            <person name="Labutti K."/>
            <person name="Salamov A."/>
            <person name="Andreopoulos B."/>
            <person name="Baker S.E."/>
            <person name="Barry K."/>
            <person name="Bills G."/>
            <person name="Bluhm B.H."/>
            <person name="Cannon C."/>
            <person name="Castanera R."/>
            <person name="Culley D.E."/>
            <person name="Daum C."/>
            <person name="Ezra D."/>
            <person name="Gonzalez J.B."/>
            <person name="Henrissat B."/>
            <person name="Kuo A."/>
            <person name="Liang C."/>
            <person name="Lipzen A."/>
            <person name="Lutzoni F."/>
            <person name="Magnuson J."/>
            <person name="Mondo S."/>
            <person name="Nolan M."/>
            <person name="Ohm R."/>
            <person name="Pangilinan J."/>
            <person name="Park H.-J."/>
            <person name="Ramirez L."/>
            <person name="Alfaro M."/>
            <person name="Sun H."/>
            <person name="Tritt A."/>
            <person name="Yoshinaga Y."/>
            <person name="Zwiers L.-H."/>
            <person name="Turgeon B.G."/>
            <person name="Goodwin S.B."/>
            <person name="Spatafora J.W."/>
            <person name="Crous P.W."/>
            <person name="Grigoriev I.V."/>
        </authorList>
    </citation>
    <scope>NUCLEOTIDE SEQUENCE</scope>
    <source>
        <strain evidence="3">CBS 342.82</strain>
    </source>
</reference>
<reference evidence="3" key="3">
    <citation type="submission" date="2025-08" db="UniProtKB">
        <authorList>
            <consortium name="RefSeq"/>
        </authorList>
    </citation>
    <scope>IDENTIFICATION</scope>
    <source>
        <strain evidence="3">CBS 342.82</strain>
    </source>
</reference>
<dbReference type="Gene3D" id="2.130.10.10">
    <property type="entry name" value="YVTN repeat-like/Quinoprotein amine dehydrogenase"/>
    <property type="match status" value="3"/>
</dbReference>
<evidence type="ECO:0000313" key="3">
    <source>
        <dbReference type="RefSeq" id="XP_033454997.1"/>
    </source>
</evidence>
<evidence type="ECO:0000313" key="2">
    <source>
        <dbReference type="Proteomes" id="UP000504637"/>
    </source>
</evidence>
<dbReference type="SUPFAM" id="SSF50974">
    <property type="entry name" value="Nitrous oxide reductase, N-terminal domain"/>
    <property type="match status" value="1"/>
</dbReference>
<dbReference type="InterPro" id="IPR011964">
    <property type="entry name" value="YVTN_b-propeller_repeat"/>
</dbReference>
<dbReference type="InterPro" id="IPR015943">
    <property type="entry name" value="WD40/YVTN_repeat-like_dom_sf"/>
</dbReference>
<accession>A0A6J3LPV9</accession>
<sequence length="483" mass="51774">MGSQVFGRLFMLIQLLVGLTLAQVYASALAALGPPISSRDRIYTADQTSNTISVIDPSNNTVLGTISFGAPRLGNSLNPQNVLSVNSHGLGFSRDGKYIVSLSTLSNTVKVIKTADNSVVMTTYVDRGPHEAFFAADNRTLWIGTRGVSSVQVVDGLNGTTLSRIATGKGPSKVLFSPDGATAYVNHIFEPLIAVVDVQSRTVRYNITGLASAFSSDMMLSADGKSLWAAHKMTGQVSVIDTTARKVVSILDTGAETNHPNFVIANGTMYGWVSVGSLNATRIYRQSASHLAPVHVKDVRQSGVQPHGLWPSADNTRMYIINEHSDTVDVVDTSLMKIIDTIAVGQESQALIYVPNAISSDLSSQAQSRQNLGRQGLGMRVESKLLPVFGGNDTKPNANAQVTVRQIAGLDMVQVIGRNLVLNRTYTLSAECERCKGARLPLVSFNASMPTPSGCGSAPQTLAFLRFFDVYDMSTVEVREGKD</sequence>
<dbReference type="InterPro" id="IPR051200">
    <property type="entry name" value="Host-pathogen_enzymatic-act"/>
</dbReference>
<dbReference type="PANTHER" id="PTHR47197:SF3">
    <property type="entry name" value="DIHYDRO-HEME D1 DEHYDROGENASE"/>
    <property type="match status" value="1"/>
</dbReference>
<protein>
    <recommendedName>
        <fullName evidence="4">YVTN repeat-like/Quino protein amine dehydrogenase</fullName>
    </recommendedName>
</protein>
<dbReference type="PANTHER" id="PTHR47197">
    <property type="entry name" value="PROTEIN NIRF"/>
    <property type="match status" value="1"/>
</dbReference>
<dbReference type="OrthoDB" id="10044505at2759"/>
<dbReference type="AlphaFoldDB" id="A0A6J3LPV9"/>
<dbReference type="InterPro" id="IPR011045">
    <property type="entry name" value="N2O_reductase_N"/>
</dbReference>
<feature type="chain" id="PRO_5027028423" description="YVTN repeat-like/Quino protein amine dehydrogenase" evidence="1">
    <location>
        <begin position="23"/>
        <end position="483"/>
    </location>
</feature>
<evidence type="ECO:0000256" key="1">
    <source>
        <dbReference type="SAM" id="SignalP"/>
    </source>
</evidence>
<keyword evidence="2" id="KW-1185">Reference proteome</keyword>
<gene>
    <name evidence="3" type="ORF">K489DRAFT_385354</name>
</gene>
<dbReference type="GeneID" id="54363882"/>
<organism evidence="3">
    <name type="scientific">Dissoconium aciculare CBS 342.82</name>
    <dbReference type="NCBI Taxonomy" id="1314786"/>
    <lineage>
        <taxon>Eukaryota</taxon>
        <taxon>Fungi</taxon>
        <taxon>Dikarya</taxon>
        <taxon>Ascomycota</taxon>
        <taxon>Pezizomycotina</taxon>
        <taxon>Dothideomycetes</taxon>
        <taxon>Dothideomycetidae</taxon>
        <taxon>Mycosphaerellales</taxon>
        <taxon>Dissoconiaceae</taxon>
        <taxon>Dissoconium</taxon>
    </lineage>
</organism>
<name>A0A6J3LPV9_9PEZI</name>
<dbReference type="NCBIfam" id="TIGR02276">
    <property type="entry name" value="beta_rpt_yvtn"/>
    <property type="match status" value="1"/>
</dbReference>
<dbReference type="Proteomes" id="UP000504637">
    <property type="component" value="Unplaced"/>
</dbReference>
<proteinExistence type="predicted"/>
<keyword evidence="1" id="KW-0732">Signal</keyword>
<feature type="signal peptide" evidence="1">
    <location>
        <begin position="1"/>
        <end position="22"/>
    </location>
</feature>